<dbReference type="AlphaFoldDB" id="A0A2L1U7J3"/>
<keyword evidence="2" id="KW-0812">Transmembrane</keyword>
<evidence type="ECO:0000256" key="2">
    <source>
        <dbReference type="SAM" id="Phobius"/>
    </source>
</evidence>
<dbReference type="RefSeq" id="WP_104932854.1">
    <property type="nucleotide sequence ID" value="NZ_CP019656.1"/>
</dbReference>
<gene>
    <name evidence="3" type="ORF">ERICIII_04834</name>
</gene>
<protein>
    <submittedName>
        <fullName evidence="3">Uncharacterized protein</fullName>
    </submittedName>
</protein>
<evidence type="ECO:0000256" key="1">
    <source>
        <dbReference type="SAM" id="MobiDB-lite"/>
    </source>
</evidence>
<dbReference type="Proteomes" id="UP000239833">
    <property type="component" value="Plasmid unnamed1"/>
</dbReference>
<dbReference type="EMBL" id="CP019656">
    <property type="protein sequence ID" value="AVF28838.1"/>
    <property type="molecule type" value="Genomic_DNA"/>
</dbReference>
<name>A0A2L1U7J3_9BACL</name>
<keyword evidence="2" id="KW-1133">Transmembrane helix</keyword>
<keyword evidence="2" id="KW-0472">Membrane</keyword>
<feature type="region of interest" description="Disordered" evidence="1">
    <location>
        <begin position="266"/>
        <end position="298"/>
    </location>
</feature>
<proteinExistence type="predicted"/>
<evidence type="ECO:0000313" key="3">
    <source>
        <dbReference type="EMBL" id="AVF28838.1"/>
    </source>
</evidence>
<accession>A0A2L1U7J3</accession>
<organism evidence="3 4">
    <name type="scientific">Paenibacillus larvae subsp. larvae</name>
    <dbReference type="NCBI Taxonomy" id="147375"/>
    <lineage>
        <taxon>Bacteria</taxon>
        <taxon>Bacillati</taxon>
        <taxon>Bacillota</taxon>
        <taxon>Bacilli</taxon>
        <taxon>Bacillales</taxon>
        <taxon>Paenibacillaceae</taxon>
        <taxon>Paenibacillus</taxon>
    </lineage>
</organism>
<keyword evidence="3" id="KW-0614">Plasmid</keyword>
<sequence length="298" mass="34968">MSLFKISEERLNRKYYVIIVGFIIIFTICLTSKMFLFDDDPIMQTELNRPITTLEHTTVVLKKWEYDPNKSLMHVQIKTEKKGSFLESKLNFSAKVKSQRTLLPVDVVFHQDGSYVLQIQNVPKEYKVVGLFISEVADPSLLEKDNFDATKESNSTVKQNEKEKKITLLGDYRKVKENVNLKKKETNEYVEDEIQDELQLITVEIENLQKSIPLQDGIVSKVEDEIKKLEANKEYQTEAQKQETDNEIQQRKGIIQQSIKQKEEMEAKLKEAEEKKKHTEKKLEDKRKEFQKMNEDSQ</sequence>
<reference evidence="4" key="1">
    <citation type="submission" date="2017-02" db="EMBL/GenBank/DDBJ databases">
        <title>Delineation of Paenibacillus larvae strains originating from foulbrood outbreaks.</title>
        <authorList>
            <person name="Beims H."/>
            <person name="Bunk B."/>
            <person name="Sproeer C."/>
            <person name="Mohr K.I."/>
            <person name="Pradella S."/>
            <person name="Guenther G."/>
            <person name="Rohde M."/>
            <person name="von der Ohe W."/>
            <person name="Steinert M."/>
        </authorList>
    </citation>
    <scope>NUCLEOTIDE SEQUENCE [LARGE SCALE GENOMIC DNA]</scope>
    <source>
        <strain evidence="4">Eric_III</strain>
        <plasmid evidence="4">Plasmid unnamed1</plasmid>
    </source>
</reference>
<geneLocation type="plasmid" evidence="3">
    <name>unnamed1</name>
</geneLocation>
<evidence type="ECO:0000313" key="4">
    <source>
        <dbReference type="Proteomes" id="UP000239833"/>
    </source>
</evidence>
<feature type="transmembrane region" description="Helical" evidence="2">
    <location>
        <begin position="15"/>
        <end position="37"/>
    </location>
</feature>